<dbReference type="EnsemblMetazoa" id="AQUA006706-RA">
    <property type="protein sequence ID" value="AQUA006706-PA"/>
    <property type="gene ID" value="AQUA006706"/>
</dbReference>
<protein>
    <submittedName>
        <fullName evidence="1">Uncharacterized protein</fullName>
    </submittedName>
</protein>
<dbReference type="PANTHER" id="PTHR22955">
    <property type="entry name" value="RETROTRANSPOSON"/>
    <property type="match status" value="1"/>
</dbReference>
<dbReference type="AlphaFoldDB" id="A0A182XA67"/>
<name>A0A182XA67_ANOQN</name>
<dbReference type="PANTHER" id="PTHR22955:SF77">
    <property type="entry name" value="ASPARTIC PUTATIVE DOMAIN-CONTAINING PROTEIN-RELATED"/>
    <property type="match status" value="1"/>
</dbReference>
<sequence length="145" mass="16560">HSIARLHLWGAVLTSQLYSNVVKSINIKAETTFWTDSIIAFHWLQSSPQRWKTFVANRVSSVQQSTLGCHWRHVAGVQNHADSISGECSVEELIGDSLWWQGPERTIQQEKIERMTGVKGRNVYNIFGIFGILNIYNNYKAERNG</sequence>
<evidence type="ECO:0000313" key="1">
    <source>
        <dbReference type="EnsemblMetazoa" id="AQUA006706-PA"/>
    </source>
</evidence>
<dbReference type="VEuPathDB" id="VectorBase:AQUA006706"/>
<organism evidence="1 2">
    <name type="scientific">Anopheles quadriannulatus</name>
    <name type="common">Mosquito</name>
    <dbReference type="NCBI Taxonomy" id="34691"/>
    <lineage>
        <taxon>Eukaryota</taxon>
        <taxon>Metazoa</taxon>
        <taxon>Ecdysozoa</taxon>
        <taxon>Arthropoda</taxon>
        <taxon>Hexapoda</taxon>
        <taxon>Insecta</taxon>
        <taxon>Pterygota</taxon>
        <taxon>Neoptera</taxon>
        <taxon>Endopterygota</taxon>
        <taxon>Diptera</taxon>
        <taxon>Nematocera</taxon>
        <taxon>Culicoidea</taxon>
        <taxon>Culicidae</taxon>
        <taxon>Anophelinae</taxon>
        <taxon>Anopheles</taxon>
    </lineage>
</organism>
<keyword evidence="2" id="KW-1185">Reference proteome</keyword>
<proteinExistence type="predicted"/>
<accession>A0A182XA67</accession>
<reference evidence="1" key="1">
    <citation type="submission" date="2020-05" db="UniProtKB">
        <authorList>
            <consortium name="EnsemblMetazoa"/>
        </authorList>
    </citation>
    <scope>IDENTIFICATION</scope>
    <source>
        <strain evidence="1">SANGQUA</strain>
    </source>
</reference>
<dbReference type="Proteomes" id="UP000076407">
    <property type="component" value="Unassembled WGS sequence"/>
</dbReference>
<evidence type="ECO:0000313" key="2">
    <source>
        <dbReference type="Proteomes" id="UP000076407"/>
    </source>
</evidence>
<dbReference type="STRING" id="34691.A0A182XA67"/>